<evidence type="ECO:0000256" key="1">
    <source>
        <dbReference type="ARBA" id="ARBA00004323"/>
    </source>
</evidence>
<dbReference type="SUPFAM" id="SSF52025">
    <property type="entry name" value="PA domain"/>
    <property type="match status" value="1"/>
</dbReference>
<evidence type="ECO:0000256" key="7">
    <source>
        <dbReference type="ARBA" id="ARBA00023136"/>
    </source>
</evidence>
<dbReference type="Pfam" id="PF02225">
    <property type="entry name" value="PA"/>
    <property type="match status" value="1"/>
</dbReference>
<keyword evidence="3" id="KW-0812">Transmembrane</keyword>
<comment type="subcellular location">
    <subcellularLocation>
        <location evidence="1">Golgi apparatus membrane</location>
        <topology evidence="1">Single-pass type II membrane protein</topology>
    </subcellularLocation>
</comment>
<sequence>AERVKKRKGFLSGDFPDHKDAVMGPVAKAWNPSDSLGKKHDEEVERYYRGVAAKINLHAIGNVGRGGMLENLLGLLGDKVTGGGFDQGFMTDAKDRNLRMLWYGHMFLPDFGNLRQFEADTDAWKIPTIITFVRDPILRLGSGYNYVRLGARSEQHREDVVTFLGNQTLADCIFDEACAAKNKLRRMCSIQARYLCGGGEECFVHWHTVDEENYVEKLGKLVKVAKRNMERNILFTGVVEEMQESMGALETLLPTYFEGIEVESESLKKAGKEGDNFERDIRKGVALNVAKEYAKPTVEERERIVREGVCWADFEVYEHARKLLKERIGNRGCATRRKGLAIFKKKKKVADTFEDVLKDAGLNKKYKTAFLDNGWDSTPHVLRRLSKMDLQAIGMNEKEMNKMFASIEKMVPASEKKVKGKKIDKNLELRKSLNYGRMYVDGAAGSFQFMKASFGGDIPLKSFEVVFGECTYLQKAEAAEESGASVLVVVNSDNGDLFSLPAGHDLTPDQLDDLPVIPTVLVQLSALKMLTMLEEIDPFAKAILIPQQCSNHGCVPVYKSDKSFMSHFDATGGELHFQGVDGNEVKMEFVASTFGITVPDEGELVLSDPLDACGDAAPSDAAEGGMKGKVAIVTRGGCSFYDKVSAVQKLGARMAVMVDNEEGSVLDRIGVTTAQLGEIYLPLLDPRPRRHDPVVRA</sequence>
<keyword evidence="6" id="KW-0333">Golgi apparatus</keyword>
<dbReference type="GO" id="GO:0008146">
    <property type="term" value="F:sulfotransferase activity"/>
    <property type="evidence" value="ECO:0007669"/>
    <property type="project" value="InterPro"/>
</dbReference>
<dbReference type="EMBL" id="BRXZ01002905">
    <property type="protein sequence ID" value="GMH72607.1"/>
    <property type="molecule type" value="Genomic_DNA"/>
</dbReference>
<evidence type="ECO:0000256" key="6">
    <source>
        <dbReference type="ARBA" id="ARBA00023034"/>
    </source>
</evidence>
<protein>
    <recommendedName>
        <fullName evidence="9">PA domain-containing protein</fullName>
    </recommendedName>
</protein>
<reference evidence="10" key="1">
    <citation type="submission" date="2022-07" db="EMBL/GenBank/DDBJ databases">
        <title>Genome analysis of Parmales, a sister group of diatoms, reveals the evolutionary specialization of diatoms from phago-mixotrophs to photoautotrophs.</title>
        <authorList>
            <person name="Ban H."/>
            <person name="Sato S."/>
            <person name="Yoshikawa S."/>
            <person name="Kazumasa Y."/>
            <person name="Nakamura Y."/>
            <person name="Ichinomiya M."/>
            <person name="Saitoh K."/>
            <person name="Sato N."/>
            <person name="Blanc-Mathieu R."/>
            <person name="Endo H."/>
            <person name="Kuwata A."/>
            <person name="Ogata H."/>
        </authorList>
    </citation>
    <scope>NUCLEOTIDE SEQUENCE</scope>
</reference>
<evidence type="ECO:0000256" key="2">
    <source>
        <dbReference type="ARBA" id="ARBA00022679"/>
    </source>
</evidence>
<keyword evidence="8" id="KW-0325">Glycoprotein</keyword>
<feature type="domain" description="PA" evidence="9">
    <location>
        <begin position="602"/>
        <end position="669"/>
    </location>
</feature>
<keyword evidence="2" id="KW-0808">Transferase</keyword>
<organism evidence="10 11">
    <name type="scientific">Triparma retinervis</name>
    <dbReference type="NCBI Taxonomy" id="2557542"/>
    <lineage>
        <taxon>Eukaryota</taxon>
        <taxon>Sar</taxon>
        <taxon>Stramenopiles</taxon>
        <taxon>Ochrophyta</taxon>
        <taxon>Bolidophyceae</taxon>
        <taxon>Parmales</taxon>
        <taxon>Triparmaceae</taxon>
        <taxon>Triparma</taxon>
    </lineage>
</organism>
<keyword evidence="7" id="KW-0472">Membrane</keyword>
<name>A0A9W7ANJ6_9STRA</name>
<dbReference type="GO" id="GO:0000139">
    <property type="term" value="C:Golgi membrane"/>
    <property type="evidence" value="ECO:0007669"/>
    <property type="project" value="UniProtKB-SubCell"/>
</dbReference>
<evidence type="ECO:0000256" key="4">
    <source>
        <dbReference type="ARBA" id="ARBA00022968"/>
    </source>
</evidence>
<dbReference type="InterPro" id="IPR003137">
    <property type="entry name" value="PA_domain"/>
</dbReference>
<dbReference type="InterPro" id="IPR027417">
    <property type="entry name" value="P-loop_NTPase"/>
</dbReference>
<dbReference type="Proteomes" id="UP001165082">
    <property type="component" value="Unassembled WGS sequence"/>
</dbReference>
<dbReference type="CDD" id="cd00538">
    <property type="entry name" value="PA"/>
    <property type="match status" value="1"/>
</dbReference>
<keyword evidence="4" id="KW-0735">Signal-anchor</keyword>
<dbReference type="PANTHER" id="PTHR12129:SF15">
    <property type="entry name" value="URONYL 2-SULFOTRANSFERASE"/>
    <property type="match status" value="1"/>
</dbReference>
<accession>A0A9W7ANJ6</accession>
<dbReference type="Gene3D" id="3.40.50.300">
    <property type="entry name" value="P-loop containing nucleotide triphosphate hydrolases"/>
    <property type="match status" value="1"/>
</dbReference>
<proteinExistence type="predicted"/>
<dbReference type="AlphaFoldDB" id="A0A9W7ANJ6"/>
<dbReference type="OrthoDB" id="10019582at2759"/>
<keyword evidence="11" id="KW-1185">Reference proteome</keyword>
<dbReference type="InterPro" id="IPR046450">
    <property type="entry name" value="PA_dom_sf"/>
</dbReference>
<gene>
    <name evidence="10" type="ORF">TrRE_jg3009</name>
</gene>
<keyword evidence="5" id="KW-1133">Transmembrane helix</keyword>
<feature type="non-terminal residue" evidence="10">
    <location>
        <position position="1"/>
    </location>
</feature>
<evidence type="ECO:0000256" key="5">
    <source>
        <dbReference type="ARBA" id="ARBA00022989"/>
    </source>
</evidence>
<evidence type="ECO:0000313" key="11">
    <source>
        <dbReference type="Proteomes" id="UP001165082"/>
    </source>
</evidence>
<evidence type="ECO:0000259" key="9">
    <source>
        <dbReference type="Pfam" id="PF02225"/>
    </source>
</evidence>
<comment type="caution">
    <text evidence="10">The sequence shown here is derived from an EMBL/GenBank/DDBJ whole genome shotgun (WGS) entry which is preliminary data.</text>
</comment>
<dbReference type="PANTHER" id="PTHR12129">
    <property type="entry name" value="HEPARAN SULFATE 2-O-SULFOTRANSFERASE"/>
    <property type="match status" value="1"/>
</dbReference>
<evidence type="ECO:0000313" key="10">
    <source>
        <dbReference type="EMBL" id="GMH72607.1"/>
    </source>
</evidence>
<dbReference type="Gene3D" id="3.50.30.30">
    <property type="match status" value="2"/>
</dbReference>
<dbReference type="InterPro" id="IPR007734">
    <property type="entry name" value="Heparan_SO4_2-O-STrfase"/>
</dbReference>
<evidence type="ECO:0000256" key="3">
    <source>
        <dbReference type="ARBA" id="ARBA00022692"/>
    </source>
</evidence>
<evidence type="ECO:0000256" key="8">
    <source>
        <dbReference type="ARBA" id="ARBA00023180"/>
    </source>
</evidence>